<dbReference type="PANTHER" id="PTHR39166:SF1">
    <property type="entry name" value="BLL1166 PROTEIN"/>
    <property type="match status" value="1"/>
</dbReference>
<dbReference type="EMBL" id="NMQA01000054">
    <property type="protein sequence ID" value="PLZ99968.1"/>
    <property type="molecule type" value="Genomic_DNA"/>
</dbReference>
<dbReference type="Pfam" id="PF06042">
    <property type="entry name" value="NTP_transf_6"/>
    <property type="match status" value="1"/>
</dbReference>
<evidence type="ECO:0000313" key="1">
    <source>
        <dbReference type="EMBL" id="PLZ99968.1"/>
    </source>
</evidence>
<dbReference type="PANTHER" id="PTHR39166">
    <property type="entry name" value="BLL1166 PROTEIN"/>
    <property type="match status" value="1"/>
</dbReference>
<sequence length="178" mass="20210">MNDVTRLQEILADSPIGTILPTVAQINLPNWWLAGGAVRNTVWRALFGQDCQLFIKDFDIAFFDAAGDRTQELAAKTALTEQFPHYQFDVKNQASFARWRAGRRKYTSTEDGIRDWLHTATTVSVRLDDQFQWQFFTPYGLDDLFAGIIRPTPTHVNAPDAERKAASFLQKCPCLQLA</sequence>
<accession>A0A2N6KJY5</accession>
<dbReference type="RefSeq" id="WP_102171783.1">
    <property type="nucleotide sequence ID" value="NZ_NMQA01000054.1"/>
</dbReference>
<proteinExistence type="predicted"/>
<gene>
    <name evidence="1" type="ORF">CEN50_05360</name>
</gene>
<dbReference type="Proteomes" id="UP000235025">
    <property type="component" value="Unassembled WGS sequence"/>
</dbReference>
<dbReference type="AlphaFoldDB" id="A0A2N6KJY5"/>
<organism evidence="1 2">
    <name type="scientific">Fischerella thermalis CCMEE 5268</name>
    <dbReference type="NCBI Taxonomy" id="2019662"/>
    <lineage>
        <taxon>Bacteria</taxon>
        <taxon>Bacillati</taxon>
        <taxon>Cyanobacteriota</taxon>
        <taxon>Cyanophyceae</taxon>
        <taxon>Nostocales</taxon>
        <taxon>Hapalosiphonaceae</taxon>
        <taxon>Fischerella</taxon>
    </lineage>
</organism>
<evidence type="ECO:0000313" key="2">
    <source>
        <dbReference type="Proteomes" id="UP000235025"/>
    </source>
</evidence>
<reference evidence="1 2" key="1">
    <citation type="submission" date="2017-07" db="EMBL/GenBank/DDBJ databases">
        <title>Genomes of Fischerella (Mastigocladus) sp. strains.</title>
        <authorList>
            <person name="Miller S.R."/>
        </authorList>
    </citation>
    <scope>NUCLEOTIDE SEQUENCE [LARGE SCALE GENOMIC DNA]</scope>
    <source>
        <strain evidence="1 2">CCMEE 5268</strain>
    </source>
</reference>
<dbReference type="InterPro" id="IPR009267">
    <property type="entry name" value="NTP_transf_6"/>
</dbReference>
<name>A0A2N6KJY5_9CYAN</name>
<evidence type="ECO:0008006" key="3">
    <source>
        <dbReference type="Google" id="ProtNLM"/>
    </source>
</evidence>
<protein>
    <recommendedName>
        <fullName evidence="3">Nucleotidyltransferase family protein</fullName>
    </recommendedName>
</protein>
<comment type="caution">
    <text evidence="1">The sequence shown here is derived from an EMBL/GenBank/DDBJ whole genome shotgun (WGS) entry which is preliminary data.</text>
</comment>